<keyword evidence="4 7" id="KW-0812">Transmembrane</keyword>
<evidence type="ECO:0000313" key="9">
    <source>
        <dbReference type="EMBL" id="MDN4522872.1"/>
    </source>
</evidence>
<dbReference type="RefSeq" id="WP_301164883.1">
    <property type="nucleotide sequence ID" value="NZ_JAUHTR010000001.1"/>
</dbReference>
<comment type="caution">
    <text evidence="9">The sequence shown here is derived from an EMBL/GenBank/DDBJ whole genome shotgun (WGS) entry which is preliminary data.</text>
</comment>
<feature type="transmembrane region" description="Helical" evidence="7">
    <location>
        <begin position="242"/>
        <end position="260"/>
    </location>
</feature>
<dbReference type="EMBL" id="JAUHTR010000001">
    <property type="protein sequence ID" value="MDN4522872.1"/>
    <property type="molecule type" value="Genomic_DNA"/>
</dbReference>
<feature type="transmembrane region" description="Helical" evidence="7">
    <location>
        <begin position="103"/>
        <end position="124"/>
    </location>
</feature>
<keyword evidence="6 7" id="KW-0472">Membrane</keyword>
<feature type="transmembrane region" description="Helical" evidence="7">
    <location>
        <begin position="136"/>
        <end position="155"/>
    </location>
</feature>
<protein>
    <submittedName>
        <fullName evidence="9">Carbohydrate ABC transporter permease</fullName>
    </submittedName>
</protein>
<dbReference type="SUPFAM" id="SSF161098">
    <property type="entry name" value="MetI-like"/>
    <property type="match status" value="1"/>
</dbReference>
<feature type="transmembrane region" description="Helical" evidence="7">
    <location>
        <begin position="12"/>
        <end position="33"/>
    </location>
</feature>
<dbReference type="InterPro" id="IPR050901">
    <property type="entry name" value="BP-dep_ABC_trans_perm"/>
</dbReference>
<reference evidence="9" key="1">
    <citation type="submission" date="2023-07" db="EMBL/GenBank/DDBJ databases">
        <title>Fictibacillus sp. isolated from freshwater pond.</title>
        <authorList>
            <person name="Kirdat K."/>
            <person name="Bhat A."/>
            <person name="Mourya A."/>
            <person name="Yadav A."/>
        </authorList>
    </citation>
    <scope>NUCLEOTIDE SEQUENCE</scope>
    <source>
        <strain evidence="9">NE201</strain>
    </source>
</reference>
<dbReference type="InterPro" id="IPR035906">
    <property type="entry name" value="MetI-like_sf"/>
</dbReference>
<evidence type="ECO:0000256" key="1">
    <source>
        <dbReference type="ARBA" id="ARBA00004651"/>
    </source>
</evidence>
<evidence type="ECO:0000256" key="2">
    <source>
        <dbReference type="ARBA" id="ARBA00022448"/>
    </source>
</evidence>
<evidence type="ECO:0000313" key="10">
    <source>
        <dbReference type="Proteomes" id="UP001172721"/>
    </source>
</evidence>
<evidence type="ECO:0000256" key="3">
    <source>
        <dbReference type="ARBA" id="ARBA00022475"/>
    </source>
</evidence>
<sequence>MKRKSMKIEKVLPYSILTVIGVLFLLPLLWVVIASVDPNANSSIKLPSAFTLDNFKSVITDPVNIRAFIIGLLLSMGQGLLVVLVAGLAAYPLSRYQLRYKKPFMFTILFMTSLPITAVMVPVYQLFIYMKLQDSLWGTMFFLTAAGLPYAIWMLKNFMDAVPLELEESAWIDGASVWQGLKRIVAPLMIPGICTVGIFTFSGSWGNFFVPYILIQTPEKLPASVTIYQFFGNFGMVEYGKLAAFSILYTFPAIVLYIFAQRFMSQGFSLGGASKG</sequence>
<feature type="transmembrane region" description="Helical" evidence="7">
    <location>
        <begin position="65"/>
        <end position="91"/>
    </location>
</feature>
<evidence type="ECO:0000256" key="5">
    <source>
        <dbReference type="ARBA" id="ARBA00022989"/>
    </source>
</evidence>
<dbReference type="Pfam" id="PF00528">
    <property type="entry name" value="BPD_transp_1"/>
    <property type="match status" value="1"/>
</dbReference>
<dbReference type="Gene3D" id="1.10.3720.10">
    <property type="entry name" value="MetI-like"/>
    <property type="match status" value="1"/>
</dbReference>
<evidence type="ECO:0000259" key="8">
    <source>
        <dbReference type="PROSITE" id="PS50928"/>
    </source>
</evidence>
<comment type="subcellular location">
    <subcellularLocation>
        <location evidence="1 7">Cell membrane</location>
        <topology evidence="1 7">Multi-pass membrane protein</topology>
    </subcellularLocation>
</comment>
<dbReference type="Proteomes" id="UP001172721">
    <property type="component" value="Unassembled WGS sequence"/>
</dbReference>
<evidence type="ECO:0000256" key="7">
    <source>
        <dbReference type="RuleBase" id="RU363032"/>
    </source>
</evidence>
<accession>A0ABT8HRD9</accession>
<dbReference type="CDD" id="cd06261">
    <property type="entry name" value="TM_PBP2"/>
    <property type="match status" value="1"/>
</dbReference>
<evidence type="ECO:0000256" key="4">
    <source>
        <dbReference type="ARBA" id="ARBA00022692"/>
    </source>
</evidence>
<name>A0ABT8HRD9_9BACL</name>
<comment type="similarity">
    <text evidence="7">Belongs to the binding-protein-dependent transport system permease family.</text>
</comment>
<dbReference type="PANTHER" id="PTHR32243">
    <property type="entry name" value="MALTOSE TRANSPORT SYSTEM PERMEASE-RELATED"/>
    <property type="match status" value="1"/>
</dbReference>
<feature type="domain" description="ABC transmembrane type-1" evidence="8">
    <location>
        <begin position="68"/>
        <end position="260"/>
    </location>
</feature>
<evidence type="ECO:0000256" key="6">
    <source>
        <dbReference type="ARBA" id="ARBA00023136"/>
    </source>
</evidence>
<proteinExistence type="inferred from homology"/>
<keyword evidence="3" id="KW-1003">Cell membrane</keyword>
<dbReference type="PANTHER" id="PTHR32243:SF18">
    <property type="entry name" value="INNER MEMBRANE ABC TRANSPORTER PERMEASE PROTEIN YCJP"/>
    <property type="match status" value="1"/>
</dbReference>
<dbReference type="InterPro" id="IPR000515">
    <property type="entry name" value="MetI-like"/>
</dbReference>
<feature type="transmembrane region" description="Helical" evidence="7">
    <location>
        <begin position="188"/>
        <end position="215"/>
    </location>
</feature>
<dbReference type="PROSITE" id="PS50928">
    <property type="entry name" value="ABC_TM1"/>
    <property type="match status" value="1"/>
</dbReference>
<keyword evidence="2 7" id="KW-0813">Transport</keyword>
<keyword evidence="10" id="KW-1185">Reference proteome</keyword>
<gene>
    <name evidence="9" type="ORF">QYB97_00205</name>
</gene>
<organism evidence="9 10">
    <name type="scientific">Fictibacillus fluitans</name>
    <dbReference type="NCBI Taxonomy" id="3058422"/>
    <lineage>
        <taxon>Bacteria</taxon>
        <taxon>Bacillati</taxon>
        <taxon>Bacillota</taxon>
        <taxon>Bacilli</taxon>
        <taxon>Bacillales</taxon>
        <taxon>Fictibacillaceae</taxon>
        <taxon>Fictibacillus</taxon>
    </lineage>
</organism>
<keyword evidence="5 7" id="KW-1133">Transmembrane helix</keyword>